<feature type="domain" description="YvbH-like oligomerisation" evidence="2">
    <location>
        <begin position="148"/>
        <end position="205"/>
    </location>
</feature>
<dbReference type="Pfam" id="PF08000">
    <property type="entry name" value="bPH_1"/>
    <property type="match status" value="1"/>
</dbReference>
<dbReference type="InterPro" id="IPR021722">
    <property type="entry name" value="YvbH_oligomer_dom"/>
</dbReference>
<dbReference type="EMBL" id="FXTU01000004">
    <property type="protein sequence ID" value="SMP22139.1"/>
    <property type="molecule type" value="Genomic_DNA"/>
</dbReference>
<accession>A0AA45WPN1</accession>
<name>A0AA45WPN1_9BACL</name>
<evidence type="ECO:0000313" key="4">
    <source>
        <dbReference type="Proteomes" id="UP001157946"/>
    </source>
</evidence>
<dbReference type="SUPFAM" id="SSF50729">
    <property type="entry name" value="PH domain-like"/>
    <property type="match status" value="1"/>
</dbReference>
<dbReference type="PANTHER" id="PTHR35796">
    <property type="entry name" value="HYPOTHETICAL CYTOSOLIC PROTEIN"/>
    <property type="match status" value="1"/>
</dbReference>
<evidence type="ECO:0000313" key="3">
    <source>
        <dbReference type="EMBL" id="SMP22139.1"/>
    </source>
</evidence>
<reference evidence="3" key="1">
    <citation type="submission" date="2017-05" db="EMBL/GenBank/DDBJ databases">
        <authorList>
            <person name="Varghese N."/>
            <person name="Submissions S."/>
        </authorList>
    </citation>
    <scope>NUCLEOTIDE SEQUENCE</scope>
    <source>
        <strain evidence="3">DSM 45262</strain>
    </source>
</reference>
<dbReference type="AlphaFoldDB" id="A0AA45WPN1"/>
<proteinExistence type="predicted"/>
<comment type="caution">
    <text evidence="3">The sequence shown here is derived from an EMBL/GenBank/DDBJ whole genome shotgun (WGS) entry which is preliminary data.</text>
</comment>
<evidence type="ECO:0000259" key="1">
    <source>
        <dbReference type="Pfam" id="PF08000"/>
    </source>
</evidence>
<dbReference type="PANTHER" id="PTHR35796:SF2">
    <property type="entry name" value="YVBH-LIKE OLIGOMERISATION REGION"/>
    <property type="match status" value="1"/>
</dbReference>
<organism evidence="3 4">
    <name type="scientific">Laceyella tengchongensis</name>
    <dbReference type="NCBI Taxonomy" id="574699"/>
    <lineage>
        <taxon>Bacteria</taxon>
        <taxon>Bacillati</taxon>
        <taxon>Bacillota</taxon>
        <taxon>Bacilli</taxon>
        <taxon>Bacillales</taxon>
        <taxon>Thermoactinomycetaceae</taxon>
        <taxon>Laceyella</taxon>
    </lineage>
</organism>
<evidence type="ECO:0000259" key="2">
    <source>
        <dbReference type="Pfam" id="PF11724"/>
    </source>
</evidence>
<dbReference type="RefSeq" id="WP_284724322.1">
    <property type="nucleotide sequence ID" value="NZ_FXTU01000004.1"/>
</dbReference>
<dbReference type="Pfam" id="PF11724">
    <property type="entry name" value="YvbH_ext"/>
    <property type="match status" value="1"/>
</dbReference>
<dbReference type="Gene3D" id="1.10.287.210">
    <property type="match status" value="1"/>
</dbReference>
<dbReference type="InterPro" id="IPR037063">
    <property type="entry name" value="PHb_sf"/>
</dbReference>
<dbReference type="InterPro" id="IPR012544">
    <property type="entry name" value="PHb"/>
</dbReference>
<sequence>MLGKVASDVLGLSDVGIVIKPEDYNKVDTDDYVMHEDNERIYFLIKSKADEYCFTNRALIHLDGTSASSKKRTLYRYDYCNYRISNVTLETAGVMDMDAEIKFMLGKNMEYSIDVHKKHINELKDLYKSLVRISIVQADSEALLGLSRKSIEMASNTLSQIRSTEGMLSQQFKELNQIAFDWLASTRSRYMVTDFGFVFDRYINN</sequence>
<dbReference type="Proteomes" id="UP001157946">
    <property type="component" value="Unassembled WGS sequence"/>
</dbReference>
<gene>
    <name evidence="3" type="ORF">SAMN06265361_10416</name>
</gene>
<dbReference type="Gene3D" id="2.30.29.50">
    <property type="entry name" value="Bacterial Pleckstrin homology domain"/>
    <property type="match status" value="1"/>
</dbReference>
<protein>
    <submittedName>
        <fullName evidence="3">YvbH-like oligomerisation region</fullName>
    </submittedName>
</protein>
<keyword evidence="4" id="KW-1185">Reference proteome</keyword>
<feature type="domain" description="Bacterial Pleckstrin homology" evidence="1">
    <location>
        <begin position="10"/>
        <end position="133"/>
    </location>
</feature>